<dbReference type="GeneID" id="100370244"/>
<comment type="pathway">
    <text evidence="3">Glycan metabolism; heparin biosynthesis.</text>
</comment>
<evidence type="ECO:0000313" key="18">
    <source>
        <dbReference type="RefSeq" id="XP_006813331.1"/>
    </source>
</evidence>
<dbReference type="InterPro" id="IPR039721">
    <property type="entry name" value="C5-epimerase"/>
</dbReference>
<evidence type="ECO:0000313" key="17">
    <source>
        <dbReference type="RefSeq" id="XP_006813330.1"/>
    </source>
</evidence>
<evidence type="ECO:0000313" key="16">
    <source>
        <dbReference type="RefSeq" id="XP_002732211.1"/>
    </source>
</evidence>
<gene>
    <name evidence="16 17 18" type="primary">LOC100370244</name>
</gene>
<keyword evidence="7" id="KW-0812">Transmembrane</keyword>
<dbReference type="EC" id="5.1.3.17" evidence="6"/>
<evidence type="ECO:0000256" key="8">
    <source>
        <dbReference type="ARBA" id="ARBA00022968"/>
    </source>
</evidence>
<dbReference type="Proteomes" id="UP000694865">
    <property type="component" value="Unplaced"/>
</dbReference>
<protein>
    <recommendedName>
        <fullName evidence="6">heparosan-N-sulfate-glucuronate 5-epimerase</fullName>
        <ecNumber evidence="6">5.1.3.17</ecNumber>
    </recommendedName>
</protein>
<evidence type="ECO:0000256" key="5">
    <source>
        <dbReference type="ARBA" id="ARBA00005584"/>
    </source>
</evidence>
<evidence type="ECO:0000256" key="2">
    <source>
        <dbReference type="ARBA" id="ARBA00004606"/>
    </source>
</evidence>
<dbReference type="RefSeq" id="XP_006813331.1">
    <property type="nucleotide sequence ID" value="XM_006813268.1"/>
</dbReference>
<comment type="pathway">
    <text evidence="4">Glycan metabolism; heparan sulfate biosynthesis.</text>
</comment>
<evidence type="ECO:0000256" key="10">
    <source>
        <dbReference type="ARBA" id="ARBA00023136"/>
    </source>
</evidence>
<keyword evidence="11" id="KW-0413">Isomerase</keyword>
<feature type="domain" description="D-glucuronyl C5-epimerase beta-sandwich" evidence="14">
    <location>
        <begin position="240"/>
        <end position="359"/>
    </location>
</feature>
<keyword evidence="8" id="KW-0735">Signal-anchor</keyword>
<evidence type="ECO:0000256" key="6">
    <source>
        <dbReference type="ARBA" id="ARBA00012087"/>
    </source>
</evidence>
<dbReference type="SUPFAM" id="SSF81853">
    <property type="entry name" value="Family 10 polysaccharide lyase"/>
    <property type="match status" value="1"/>
</dbReference>
<dbReference type="PANTHER" id="PTHR13174:SF3">
    <property type="entry name" value="D-GLUCURONYL C5-EPIMERASE"/>
    <property type="match status" value="1"/>
</dbReference>
<keyword evidence="15" id="KW-1185">Reference proteome</keyword>
<dbReference type="InterPro" id="IPR059154">
    <property type="entry name" value="Glce_b_sandwich"/>
</dbReference>
<dbReference type="Pfam" id="PF21174">
    <property type="entry name" value="Glce_b_sandwich"/>
    <property type="match status" value="1"/>
</dbReference>
<name>A0ABM0GKZ1_SACKO</name>
<evidence type="ECO:0000313" key="15">
    <source>
        <dbReference type="Proteomes" id="UP000694865"/>
    </source>
</evidence>
<reference evidence="16 17" key="1">
    <citation type="submission" date="2025-05" db="UniProtKB">
        <authorList>
            <consortium name="RefSeq"/>
        </authorList>
    </citation>
    <scope>IDENTIFICATION</scope>
    <source>
        <tissue evidence="16 17">Testes</tissue>
    </source>
</reference>
<evidence type="ECO:0000256" key="1">
    <source>
        <dbReference type="ARBA" id="ARBA00000434"/>
    </source>
</evidence>
<evidence type="ECO:0000259" key="13">
    <source>
        <dbReference type="Pfam" id="PF06662"/>
    </source>
</evidence>
<evidence type="ECO:0000256" key="4">
    <source>
        <dbReference type="ARBA" id="ARBA00005093"/>
    </source>
</evidence>
<comment type="similarity">
    <text evidence="5">Belongs to the D-glucuronyl C5-epimerase family.</text>
</comment>
<organism evidence="15 16">
    <name type="scientific">Saccoglossus kowalevskii</name>
    <name type="common">Acorn worm</name>
    <dbReference type="NCBI Taxonomy" id="10224"/>
    <lineage>
        <taxon>Eukaryota</taxon>
        <taxon>Metazoa</taxon>
        <taxon>Hemichordata</taxon>
        <taxon>Enteropneusta</taxon>
        <taxon>Harrimaniidae</taxon>
        <taxon>Saccoglossus</taxon>
    </lineage>
</organism>
<evidence type="ECO:0000256" key="9">
    <source>
        <dbReference type="ARBA" id="ARBA00022989"/>
    </source>
</evidence>
<sequence>MRVFSYRANFKHLSVASLLFALVILVLYSKCNNERPQSMDSFPLISHDHDPGGRRLEDSGGGHELSLNNQNGGSILRYQPIECVINSDYTIEGRREGAEVFLPFSFIEKYFEVYGKIAEYDGYERFEWQHSYSKIYYPKEQYKPDGIFMSFDHYNVELRDRVKCISGIEGVPISTQWGPQGYFYPIQIAQFGLSHYSKNLTEQEPRVIVYENGENTAMPGWLLGNTKSHVENVLDEEKGSRVIEFITDTGSPSVTLNLKNSEDFELSFDFKCFDNCTILVILDTSDKDKYFHIHYTTSREAISRRGTHIYYGLGSCRSWRTFTRDLLNDLRKGVGQTNGKSVKKAKVSLRSIVKLSVQGFGRIDNVKLSTTAHMAHFYDAANWLLNNQDKKGGWPIWITRILIDEMGELPPGWYSAMAQGHAMSVLVRAYRKSGKPEYLKAALKATYPFNKLSSQGGVKAVFLDKYPWYEEYPTNPSSFVLNGFIYSLIGLYDLMMTASDEDRVEAERLYREGLTSLKALLPLYDTGSGTVYDLRHITTGVAPKLARWDYHTTHISQLQLLSSIEKNSLFQNTLERWIEYMKGKRAKHN</sequence>
<comment type="catalytic activity">
    <reaction evidence="1">
        <text>[heparosan-N-sulfate](n) = [heparan-N-sulfate](n)</text>
        <dbReference type="Rhea" id="RHEA:20197"/>
        <dbReference type="Rhea" id="RHEA-COMP:9556"/>
        <dbReference type="Rhea" id="RHEA-COMP:9557"/>
        <dbReference type="ChEBI" id="CHEBI:58041"/>
        <dbReference type="ChEBI" id="CHEBI:58287"/>
        <dbReference type="EC" id="5.1.3.17"/>
    </reaction>
</comment>
<evidence type="ECO:0000256" key="3">
    <source>
        <dbReference type="ARBA" id="ARBA00004841"/>
    </source>
</evidence>
<comment type="subcellular location">
    <subcellularLocation>
        <location evidence="12">Endomembrane system</location>
        <topology evidence="12">Single-pass membrane protein</topology>
    </subcellularLocation>
    <subcellularLocation>
        <location evidence="2">Membrane</location>
        <topology evidence="2">Single-pass type II membrane protein</topology>
    </subcellularLocation>
</comment>
<dbReference type="PANTHER" id="PTHR13174">
    <property type="entry name" value="D-GLUCURONYL C5-EPIMERASE"/>
    <property type="match status" value="1"/>
</dbReference>
<dbReference type="Pfam" id="PF06662">
    <property type="entry name" value="C5-epim_C"/>
    <property type="match status" value="1"/>
</dbReference>
<proteinExistence type="inferred from homology"/>
<accession>A0ABM0GKZ1</accession>
<evidence type="ECO:0000256" key="7">
    <source>
        <dbReference type="ARBA" id="ARBA00022692"/>
    </source>
</evidence>
<evidence type="ECO:0000256" key="12">
    <source>
        <dbReference type="ARBA" id="ARBA00037847"/>
    </source>
</evidence>
<feature type="domain" description="D-glucuronyl C5-epimerase C-terminal" evidence="13">
    <location>
        <begin position="388"/>
        <end position="578"/>
    </location>
</feature>
<dbReference type="RefSeq" id="XP_006813330.1">
    <property type="nucleotide sequence ID" value="XM_006813267.1"/>
</dbReference>
<keyword evidence="9" id="KW-1133">Transmembrane helix</keyword>
<dbReference type="RefSeq" id="XP_002732211.1">
    <property type="nucleotide sequence ID" value="XM_002732165.2"/>
</dbReference>
<evidence type="ECO:0000259" key="14">
    <source>
        <dbReference type="Pfam" id="PF21174"/>
    </source>
</evidence>
<keyword evidence="10" id="KW-0472">Membrane</keyword>
<evidence type="ECO:0000256" key="11">
    <source>
        <dbReference type="ARBA" id="ARBA00023235"/>
    </source>
</evidence>
<dbReference type="InterPro" id="IPR010598">
    <property type="entry name" value="C5-epim_C"/>
</dbReference>